<sequence>MEKLLHLGGVVWCVWVFSRGVFLLLVSTHTTSTSPPASRLRSRLTSTNHLLPGPAHYSTLALWTPPFSTQAPPSEHRLHTCGLGQRQCDYCRIPHHEASPPRNAQHGLPIAQFCKDFNEKTKDFKEGVPLPTVINIKPGRTYDIRFNKPTISYFLKAAAGIKKGAKRSGHEKAGMITLKHVYEIALVKGQDEGFQVRDMSMERICRSILGSARSIGIQVVQELDADDYRRFLKEREEKLHLEEAAAAAEKNVGAA</sequence>
<accession>A0A8C4QAZ0</accession>
<dbReference type="CDD" id="cd00349">
    <property type="entry name" value="Ribosomal_L11"/>
    <property type="match status" value="1"/>
</dbReference>
<dbReference type="AlphaFoldDB" id="A0A8C4QAZ0"/>
<proteinExistence type="inferred from homology"/>
<dbReference type="InterPro" id="IPR020783">
    <property type="entry name" value="Ribosomal_uL11_C"/>
</dbReference>
<dbReference type="PANTHER" id="PTHR11661:SF1">
    <property type="entry name" value="LARGE RIBOSOMAL SUBUNIT PROTEIN UL11M"/>
    <property type="match status" value="1"/>
</dbReference>
<dbReference type="GO" id="GO:0070180">
    <property type="term" value="F:large ribosomal subunit rRNA binding"/>
    <property type="evidence" value="ECO:0007669"/>
    <property type="project" value="TreeGrafter"/>
</dbReference>
<dbReference type="Proteomes" id="UP000694388">
    <property type="component" value="Unplaced"/>
</dbReference>
<feature type="domain" description="Large ribosomal subunit protein uL11 C-terminal" evidence="8">
    <location>
        <begin position="148"/>
        <end position="219"/>
    </location>
</feature>
<dbReference type="SMART" id="SM00649">
    <property type="entry name" value="RL11"/>
    <property type="match status" value="1"/>
</dbReference>
<dbReference type="Gene3D" id="3.30.1550.10">
    <property type="entry name" value="Ribosomal protein L11/L12, N-terminal domain"/>
    <property type="match status" value="1"/>
</dbReference>
<keyword evidence="11" id="KW-1185">Reference proteome</keyword>
<reference evidence="10" key="2">
    <citation type="submission" date="2025-09" db="UniProtKB">
        <authorList>
            <consortium name="Ensembl"/>
        </authorList>
    </citation>
    <scope>IDENTIFICATION</scope>
</reference>
<evidence type="ECO:0000259" key="8">
    <source>
        <dbReference type="Pfam" id="PF00298"/>
    </source>
</evidence>
<evidence type="ECO:0000256" key="3">
    <source>
        <dbReference type="ARBA" id="ARBA00023274"/>
    </source>
</evidence>
<dbReference type="Pfam" id="PF00298">
    <property type="entry name" value="Ribosomal_L11"/>
    <property type="match status" value="1"/>
</dbReference>
<name>A0A8C4QAZ0_EPTBU</name>
<dbReference type="GeneTree" id="ENSGT00390000003153"/>
<reference evidence="10" key="1">
    <citation type="submission" date="2025-08" db="UniProtKB">
        <authorList>
            <consortium name="Ensembl"/>
        </authorList>
    </citation>
    <scope>IDENTIFICATION</scope>
</reference>
<evidence type="ECO:0000256" key="2">
    <source>
        <dbReference type="ARBA" id="ARBA00022980"/>
    </source>
</evidence>
<dbReference type="FunFam" id="1.10.10.250:FF:000004">
    <property type="entry name" value="39S ribosomal protein L11, mitochondrial"/>
    <property type="match status" value="1"/>
</dbReference>
<dbReference type="PANTHER" id="PTHR11661">
    <property type="entry name" value="60S RIBOSOMAL PROTEIN L12"/>
    <property type="match status" value="1"/>
</dbReference>
<comment type="similarity">
    <text evidence="1 7">Belongs to the universal ribosomal protein uL11 family.</text>
</comment>
<organism evidence="10 11">
    <name type="scientific">Eptatretus burgeri</name>
    <name type="common">Inshore hagfish</name>
    <dbReference type="NCBI Taxonomy" id="7764"/>
    <lineage>
        <taxon>Eukaryota</taxon>
        <taxon>Metazoa</taxon>
        <taxon>Chordata</taxon>
        <taxon>Craniata</taxon>
        <taxon>Vertebrata</taxon>
        <taxon>Cyclostomata</taxon>
        <taxon>Myxini</taxon>
        <taxon>Myxiniformes</taxon>
        <taxon>Myxinidae</taxon>
        <taxon>Eptatretinae</taxon>
        <taxon>Eptatretus</taxon>
    </lineage>
</organism>
<evidence type="ECO:0000256" key="4">
    <source>
        <dbReference type="ARBA" id="ARBA00038782"/>
    </source>
</evidence>
<feature type="domain" description="Large ribosomal subunit protein uL11 N-terminal" evidence="9">
    <location>
        <begin position="104"/>
        <end position="142"/>
    </location>
</feature>
<dbReference type="GO" id="GO:0003735">
    <property type="term" value="F:structural constituent of ribosome"/>
    <property type="evidence" value="ECO:0007669"/>
    <property type="project" value="InterPro"/>
</dbReference>
<dbReference type="InterPro" id="IPR036796">
    <property type="entry name" value="Ribosomal_uL11_N_sf"/>
</dbReference>
<evidence type="ECO:0000313" key="11">
    <source>
        <dbReference type="Proteomes" id="UP000694388"/>
    </source>
</evidence>
<dbReference type="GO" id="GO:0006412">
    <property type="term" value="P:translation"/>
    <property type="evidence" value="ECO:0007669"/>
    <property type="project" value="InterPro"/>
</dbReference>
<dbReference type="Pfam" id="PF03946">
    <property type="entry name" value="Ribosomal_L11_N"/>
    <property type="match status" value="1"/>
</dbReference>
<keyword evidence="3 7" id="KW-0687">Ribonucleoprotein</keyword>
<dbReference type="InterPro" id="IPR020784">
    <property type="entry name" value="Ribosomal_uL11_N"/>
</dbReference>
<evidence type="ECO:0000313" key="10">
    <source>
        <dbReference type="Ensembl" id="ENSEBUP00000012631.1"/>
    </source>
</evidence>
<dbReference type="SUPFAM" id="SSF54747">
    <property type="entry name" value="Ribosomal L11/L12e N-terminal domain"/>
    <property type="match status" value="1"/>
</dbReference>
<evidence type="ECO:0000256" key="6">
    <source>
        <dbReference type="ARBA" id="ARBA00041455"/>
    </source>
</evidence>
<dbReference type="Ensembl" id="ENSEBUT00000013207.1">
    <property type="protein sequence ID" value="ENSEBUP00000012631.1"/>
    <property type="gene ID" value="ENSEBUG00000008014.1"/>
</dbReference>
<evidence type="ECO:0000256" key="7">
    <source>
        <dbReference type="RuleBase" id="RU003978"/>
    </source>
</evidence>
<dbReference type="HAMAP" id="MF_00736">
    <property type="entry name" value="Ribosomal_uL11"/>
    <property type="match status" value="1"/>
</dbReference>
<keyword evidence="2 7" id="KW-0689">Ribosomal protein</keyword>
<dbReference type="GO" id="GO:0005762">
    <property type="term" value="C:mitochondrial large ribosomal subunit"/>
    <property type="evidence" value="ECO:0007669"/>
    <property type="project" value="TreeGrafter"/>
</dbReference>
<protein>
    <recommendedName>
        <fullName evidence="5">Large ribosomal subunit protein uL11m</fullName>
    </recommendedName>
    <alternativeName>
        <fullName evidence="6">39S ribosomal protein L11, mitochondrial</fullName>
    </alternativeName>
</protein>
<evidence type="ECO:0000256" key="5">
    <source>
        <dbReference type="ARBA" id="ARBA00040104"/>
    </source>
</evidence>
<dbReference type="SUPFAM" id="SSF46906">
    <property type="entry name" value="Ribosomal protein L11, C-terminal domain"/>
    <property type="match status" value="1"/>
</dbReference>
<evidence type="ECO:0000256" key="1">
    <source>
        <dbReference type="ARBA" id="ARBA00010537"/>
    </source>
</evidence>
<dbReference type="Gene3D" id="1.10.10.250">
    <property type="entry name" value="Ribosomal protein L11, C-terminal domain"/>
    <property type="match status" value="1"/>
</dbReference>
<dbReference type="InterPro" id="IPR000911">
    <property type="entry name" value="Ribosomal_uL11"/>
</dbReference>
<comment type="subunit">
    <text evidence="4">Component of the mitochondrial ribosome large subunit (39S) which comprises a 16S rRNA and about 50 distinct proteins.</text>
</comment>
<dbReference type="InterPro" id="IPR036769">
    <property type="entry name" value="Ribosomal_uL11_C_sf"/>
</dbReference>
<evidence type="ECO:0000259" key="9">
    <source>
        <dbReference type="Pfam" id="PF03946"/>
    </source>
</evidence>